<feature type="domain" description="Golgi pH regulator conserved" evidence="8">
    <location>
        <begin position="207"/>
        <end position="272"/>
    </location>
</feature>
<keyword evidence="3 6" id="KW-1133">Transmembrane helix</keyword>
<feature type="transmembrane region" description="Helical" evidence="6">
    <location>
        <begin position="386"/>
        <end position="404"/>
    </location>
</feature>
<evidence type="ECO:0008006" key="11">
    <source>
        <dbReference type="Google" id="ProtNLM"/>
    </source>
</evidence>
<feature type="transmembrane region" description="Helical" evidence="6">
    <location>
        <begin position="154"/>
        <end position="175"/>
    </location>
</feature>
<feature type="transmembrane region" description="Helical" evidence="6">
    <location>
        <begin position="216"/>
        <end position="240"/>
    </location>
</feature>
<keyword evidence="10" id="KW-1185">Reference proteome</keyword>
<dbReference type="RefSeq" id="XP_031852151.1">
    <property type="nucleotide sequence ID" value="XM_031996260.1"/>
</dbReference>
<dbReference type="Pfam" id="PF12430">
    <property type="entry name" value="ABA_GPCR"/>
    <property type="match status" value="1"/>
</dbReference>
<dbReference type="GO" id="GO:0016020">
    <property type="term" value="C:membrane"/>
    <property type="evidence" value="ECO:0007669"/>
    <property type="project" value="UniProtKB-SubCell"/>
</dbReference>
<dbReference type="PANTHER" id="PTHR15948">
    <property type="entry name" value="G-PROTEIN COUPLED RECEPTOR 89-RELATED"/>
    <property type="match status" value="1"/>
</dbReference>
<dbReference type="PANTHER" id="PTHR15948:SF0">
    <property type="entry name" value="GOLGI PH REGULATOR A-RELATED"/>
    <property type="match status" value="1"/>
</dbReference>
<proteinExistence type="predicted"/>
<evidence type="ECO:0000259" key="8">
    <source>
        <dbReference type="Pfam" id="PF12537"/>
    </source>
</evidence>
<evidence type="ECO:0000256" key="2">
    <source>
        <dbReference type="ARBA" id="ARBA00022692"/>
    </source>
</evidence>
<evidence type="ECO:0000313" key="10">
    <source>
        <dbReference type="Proteomes" id="UP000398389"/>
    </source>
</evidence>
<evidence type="ECO:0000256" key="3">
    <source>
        <dbReference type="ARBA" id="ARBA00022989"/>
    </source>
</evidence>
<evidence type="ECO:0000256" key="4">
    <source>
        <dbReference type="ARBA" id="ARBA00023136"/>
    </source>
</evidence>
<organism evidence="9 10">
    <name type="scientific">Magnusiomyces paraingens</name>
    <dbReference type="NCBI Taxonomy" id="2606893"/>
    <lineage>
        <taxon>Eukaryota</taxon>
        <taxon>Fungi</taxon>
        <taxon>Dikarya</taxon>
        <taxon>Ascomycota</taxon>
        <taxon>Saccharomycotina</taxon>
        <taxon>Dipodascomycetes</taxon>
        <taxon>Dipodascales</taxon>
        <taxon>Dipodascaceae</taxon>
        <taxon>Magnusiomyces</taxon>
    </lineage>
</organism>
<evidence type="ECO:0000256" key="6">
    <source>
        <dbReference type="SAM" id="Phobius"/>
    </source>
</evidence>
<dbReference type="Pfam" id="PF12537">
    <property type="entry name" value="GPHR_N"/>
    <property type="match status" value="1"/>
</dbReference>
<dbReference type="EMBL" id="CABVLU010000001">
    <property type="protein sequence ID" value="VVT47093.1"/>
    <property type="molecule type" value="Genomic_DNA"/>
</dbReference>
<accession>A0A5E8B6T8</accession>
<feature type="transmembrane region" description="Helical" evidence="6">
    <location>
        <begin position="619"/>
        <end position="639"/>
    </location>
</feature>
<comment type="subcellular location">
    <subcellularLocation>
        <location evidence="1">Membrane</location>
        <topology evidence="1">Multi-pass membrane protein</topology>
    </subcellularLocation>
</comment>
<gene>
    <name evidence="9" type="ORF">SAPINGB_P001539</name>
</gene>
<keyword evidence="4 6" id="KW-0472">Membrane</keyword>
<feature type="compositionally biased region" description="Low complexity" evidence="5">
    <location>
        <begin position="539"/>
        <end position="550"/>
    </location>
</feature>
<evidence type="ECO:0000259" key="7">
    <source>
        <dbReference type="Pfam" id="PF12430"/>
    </source>
</evidence>
<evidence type="ECO:0000256" key="1">
    <source>
        <dbReference type="ARBA" id="ARBA00004141"/>
    </source>
</evidence>
<dbReference type="Proteomes" id="UP000398389">
    <property type="component" value="Unassembled WGS sequence"/>
</dbReference>
<dbReference type="InterPro" id="IPR015672">
    <property type="entry name" value="GPHR/GTG"/>
</dbReference>
<sequence length="676" mass="73891">MIFSFILNTAPFSLSALVVLALAHRILPPFKSLTLVDPPHHTVPQDDPYAKHPIIAFLDSISLPAFSSLSFAQKLALYQFLLNATIYTTLTSAVLTAELVLCEIINWPAPDARVIVWKLTTTILIAMLVGAIPLLELFALLYSSPIPILRRLKYPLTLLLYILWLLIFQAVGNLIPLVSHQTQPSLSDSTQSLASYYYSYYAANTRTLYEETLSRIVIIGVCAMAMLSGFAAVSTPYTLVFAPTPRQITDNDINRMKNSLETTTRLLTTKTRLYKASPEGHAAAAAAADAADTAASKSSTSSIILPKNISSASLKELIKSLRAAATGSTHNLSSSASSSPSSALEREIEALSRARRALRHDLRILTTTQAEQVYEKTPFGKVIKRSYNIFAIYCVYRLVSVLFLRNPIARARVLLEYFSGGSPSTPASQQDALATTIAHIVLRLAPKSSLDADAWTRQVSFILSGFLFAGSISAAITTFHSLTSTFPLLRLEPHLLFTDEEPENEDTYPSPTPSVSGVSSGIRHRSNSIHRSNLFPKQSSPASHATSSRSLPRVQSLRNPSPLAAYFDYPSFALLVISQVLGVYIISSSLLLRSNLPQELSSTITRALGAPLDTIFVEYLFEFIFAVIVLMTIGGIIILERYGAGLTTAHTDYSPYDEESLLETLNSSETNVSSIN</sequence>
<dbReference type="AlphaFoldDB" id="A0A5E8B6T8"/>
<evidence type="ECO:0000313" key="9">
    <source>
        <dbReference type="EMBL" id="VVT47093.1"/>
    </source>
</evidence>
<reference evidence="9 10" key="1">
    <citation type="submission" date="2019-09" db="EMBL/GenBank/DDBJ databases">
        <authorList>
            <person name="Brejova B."/>
        </authorList>
    </citation>
    <scope>NUCLEOTIDE SEQUENCE [LARGE SCALE GENOMIC DNA]</scope>
</reference>
<feature type="region of interest" description="Disordered" evidence="5">
    <location>
        <begin position="501"/>
        <end position="554"/>
    </location>
</feature>
<feature type="transmembrane region" description="Helical" evidence="6">
    <location>
        <begin position="459"/>
        <end position="482"/>
    </location>
</feature>
<dbReference type="InterPro" id="IPR022535">
    <property type="entry name" value="Golgi_pH-regulator_cons_dom"/>
</dbReference>
<evidence type="ECO:0000256" key="5">
    <source>
        <dbReference type="SAM" id="MobiDB-lite"/>
    </source>
</evidence>
<feature type="compositionally biased region" description="Polar residues" evidence="5">
    <location>
        <begin position="529"/>
        <end position="538"/>
    </location>
</feature>
<protein>
    <recommendedName>
        <fullName evidence="11">Abscisic acid G-protein coupled receptor-like domain-containing protein</fullName>
    </recommendedName>
</protein>
<name>A0A5E8B6T8_9ASCO</name>
<dbReference type="InterPro" id="IPR025969">
    <property type="entry name" value="ABA_GPCR_dom"/>
</dbReference>
<keyword evidence="2 6" id="KW-0812">Transmembrane</keyword>
<feature type="transmembrane region" description="Helical" evidence="6">
    <location>
        <begin position="563"/>
        <end position="586"/>
    </location>
</feature>
<feature type="transmembrane region" description="Helical" evidence="6">
    <location>
        <begin position="84"/>
        <end position="109"/>
    </location>
</feature>
<dbReference type="OrthoDB" id="264392at2759"/>
<dbReference type="GeneID" id="43580360"/>
<feature type="domain" description="Abscisic acid G-protein coupled receptor-like" evidence="7">
    <location>
        <begin position="375"/>
        <end position="640"/>
    </location>
</feature>
<feature type="transmembrane region" description="Helical" evidence="6">
    <location>
        <begin position="115"/>
        <end position="142"/>
    </location>
</feature>